<evidence type="ECO:0000259" key="3">
    <source>
        <dbReference type="Pfam" id="PF01370"/>
    </source>
</evidence>
<organism evidence="4 5">
    <name type="scientific">Adineta steineri</name>
    <dbReference type="NCBI Taxonomy" id="433720"/>
    <lineage>
        <taxon>Eukaryota</taxon>
        <taxon>Metazoa</taxon>
        <taxon>Spiralia</taxon>
        <taxon>Gnathifera</taxon>
        <taxon>Rotifera</taxon>
        <taxon>Eurotatoria</taxon>
        <taxon>Bdelloidea</taxon>
        <taxon>Adinetida</taxon>
        <taxon>Adinetidae</taxon>
        <taxon>Adineta</taxon>
    </lineage>
</organism>
<feature type="domain" description="NAD-dependent epimerase/dehydratase" evidence="3">
    <location>
        <begin position="237"/>
        <end position="472"/>
    </location>
</feature>
<protein>
    <recommendedName>
        <fullName evidence="3">NAD-dependent epimerase/dehydratase domain-containing protein</fullName>
    </recommendedName>
</protein>
<dbReference type="Proteomes" id="UP000663845">
    <property type="component" value="Unassembled WGS sequence"/>
</dbReference>
<proteinExistence type="inferred from homology"/>
<keyword evidence="2" id="KW-0520">NAD</keyword>
<evidence type="ECO:0000256" key="1">
    <source>
        <dbReference type="ARBA" id="ARBA00007637"/>
    </source>
</evidence>
<dbReference type="PANTHER" id="PTHR43574">
    <property type="entry name" value="EPIMERASE-RELATED"/>
    <property type="match status" value="1"/>
</dbReference>
<reference evidence="4" key="1">
    <citation type="submission" date="2021-02" db="EMBL/GenBank/DDBJ databases">
        <authorList>
            <person name="Nowell W R."/>
        </authorList>
    </citation>
    <scope>NUCLEOTIDE SEQUENCE</scope>
</reference>
<dbReference type="Pfam" id="PF01370">
    <property type="entry name" value="Epimerase"/>
    <property type="match status" value="2"/>
</dbReference>
<dbReference type="InterPro" id="IPR001509">
    <property type="entry name" value="Epimerase_deHydtase"/>
</dbReference>
<dbReference type="AlphaFoldDB" id="A0A814BR93"/>
<dbReference type="InterPro" id="IPR036291">
    <property type="entry name" value="NAD(P)-bd_dom_sf"/>
</dbReference>
<sequence length="584" mass="65999">MQARLTPEKKLKCLVGGGAGFIGSHLAKRLKSEGHYVIVADWARNEYFEDYEFCDEFLHLDLRVLENCLKATDCCDWVFNLAADMGGMGYIESNQSTILWNNTMISFNMLEAARRNGCKRFFYSSTACIYPEHIQMNENMTGLREDDAWLGKPQGSYGLEKLVSEEITMHYGHDFPIITRVARFHNIYGPHGTWKGGREKAPAAFCRKVFVAHVEGNNGEVQIWGDGQQTRSKLKCLVGGGAGFIGSHLAKRLKSEGHYVIVADWTRNEYFQDYEFCDEFLHLDLRVLENCLKATDRCDWVFNLAADMGGMGYIESNQSTILWNNTMISFNMLEAARRNGCKRFFYSSTACIYPEHIQMNENMTGLREDDAWLGKPQGSYGLEKLVSEEIAMHYGHDFPIVTRVARFHNIYGPQGTWKGGREKAPAAFCRKVFVAHVKGNNGEVQIWGDGQQTRSFCYIDDCVEGILRIMMSDYDKPLNLGSDEMVSINDIGDIVADVAGVSVKKKHIPGPEGVRGRNSDNLRIKQVLNWAPSVMLKDGIQKTYPWIRSQIEKEQSTGDIAQYAKSTIIVQTTDSLQSIGQVKN</sequence>
<feature type="domain" description="NAD-dependent epimerase/dehydratase" evidence="3">
    <location>
        <begin position="14"/>
        <end position="231"/>
    </location>
</feature>
<name>A0A814BR93_9BILA</name>
<comment type="caution">
    <text evidence="4">The sequence shown here is derived from an EMBL/GenBank/DDBJ whole genome shotgun (WGS) entry which is preliminary data.</text>
</comment>
<evidence type="ECO:0000256" key="2">
    <source>
        <dbReference type="ARBA" id="ARBA00023027"/>
    </source>
</evidence>
<dbReference type="Gene3D" id="3.90.25.10">
    <property type="entry name" value="UDP-galactose 4-epimerase, domain 1"/>
    <property type="match status" value="1"/>
</dbReference>
<evidence type="ECO:0000313" key="5">
    <source>
        <dbReference type="Proteomes" id="UP000663845"/>
    </source>
</evidence>
<accession>A0A814BR93</accession>
<comment type="similarity">
    <text evidence="1">Belongs to the NAD(P)-dependent epimerase/dehydratase family.</text>
</comment>
<evidence type="ECO:0000313" key="4">
    <source>
        <dbReference type="EMBL" id="CAF0931324.1"/>
    </source>
</evidence>
<dbReference type="Gene3D" id="3.40.50.720">
    <property type="entry name" value="NAD(P)-binding Rossmann-like Domain"/>
    <property type="match status" value="2"/>
</dbReference>
<gene>
    <name evidence="4" type="ORF">JYZ213_LOCUS12186</name>
</gene>
<dbReference type="SUPFAM" id="SSF51735">
    <property type="entry name" value="NAD(P)-binding Rossmann-fold domains"/>
    <property type="match status" value="2"/>
</dbReference>
<dbReference type="EMBL" id="CAJNOG010000094">
    <property type="protein sequence ID" value="CAF0931324.1"/>
    <property type="molecule type" value="Genomic_DNA"/>
</dbReference>